<name>K0SFX1_THAOC</name>
<sequence>MVRRAPDVELIVVSVDGSRLRAQLGRQAPGISTSVAGAGLALARVSCFSMKWTARWTRSSSWRPGIPFVDMLAV</sequence>
<organism evidence="1 2">
    <name type="scientific">Thalassiosira oceanica</name>
    <name type="common">Marine diatom</name>
    <dbReference type="NCBI Taxonomy" id="159749"/>
    <lineage>
        <taxon>Eukaryota</taxon>
        <taxon>Sar</taxon>
        <taxon>Stramenopiles</taxon>
        <taxon>Ochrophyta</taxon>
        <taxon>Bacillariophyta</taxon>
        <taxon>Coscinodiscophyceae</taxon>
        <taxon>Thalassiosirophycidae</taxon>
        <taxon>Thalassiosirales</taxon>
        <taxon>Thalassiosiraceae</taxon>
        <taxon>Thalassiosira</taxon>
    </lineage>
</organism>
<gene>
    <name evidence="1" type="ORF">THAOC_15094</name>
</gene>
<dbReference type="AlphaFoldDB" id="K0SFX1"/>
<protein>
    <submittedName>
        <fullName evidence="1">Uncharacterized protein</fullName>
    </submittedName>
</protein>
<accession>K0SFX1</accession>
<dbReference type="Proteomes" id="UP000266841">
    <property type="component" value="Unassembled WGS sequence"/>
</dbReference>
<comment type="caution">
    <text evidence="1">The sequence shown here is derived from an EMBL/GenBank/DDBJ whole genome shotgun (WGS) entry which is preliminary data.</text>
</comment>
<keyword evidence="2" id="KW-1185">Reference proteome</keyword>
<evidence type="ECO:0000313" key="2">
    <source>
        <dbReference type="Proteomes" id="UP000266841"/>
    </source>
</evidence>
<reference evidence="1 2" key="1">
    <citation type="journal article" date="2012" name="Genome Biol.">
        <title>Genome and low-iron response of an oceanic diatom adapted to chronic iron limitation.</title>
        <authorList>
            <person name="Lommer M."/>
            <person name="Specht M."/>
            <person name="Roy A.S."/>
            <person name="Kraemer L."/>
            <person name="Andreson R."/>
            <person name="Gutowska M.A."/>
            <person name="Wolf J."/>
            <person name="Bergner S.V."/>
            <person name="Schilhabel M.B."/>
            <person name="Klostermeier U.C."/>
            <person name="Beiko R.G."/>
            <person name="Rosenstiel P."/>
            <person name="Hippler M."/>
            <person name="Laroche J."/>
        </authorList>
    </citation>
    <scope>NUCLEOTIDE SEQUENCE [LARGE SCALE GENOMIC DNA]</scope>
    <source>
        <strain evidence="1 2">CCMP1005</strain>
    </source>
</reference>
<dbReference type="EMBL" id="AGNL01017538">
    <property type="protein sequence ID" value="EJK64190.1"/>
    <property type="molecule type" value="Genomic_DNA"/>
</dbReference>
<evidence type="ECO:0000313" key="1">
    <source>
        <dbReference type="EMBL" id="EJK64190.1"/>
    </source>
</evidence>
<proteinExistence type="predicted"/>